<keyword evidence="2" id="KW-1185">Reference proteome</keyword>
<name>A0ABV8EXX3_9ACTN</name>
<comment type="caution">
    <text evidence="1">The sequence shown here is derived from an EMBL/GenBank/DDBJ whole genome shotgun (WGS) entry which is preliminary data.</text>
</comment>
<gene>
    <name evidence="1" type="ORF">ACFOYY_07880</name>
</gene>
<proteinExistence type="predicted"/>
<evidence type="ECO:0000313" key="1">
    <source>
        <dbReference type="EMBL" id="MFC3980035.1"/>
    </source>
</evidence>
<accession>A0ABV8EXX3</accession>
<dbReference type="EMBL" id="JBHSBC010000005">
    <property type="protein sequence ID" value="MFC3980035.1"/>
    <property type="molecule type" value="Genomic_DNA"/>
</dbReference>
<evidence type="ECO:0000313" key="2">
    <source>
        <dbReference type="Proteomes" id="UP001595698"/>
    </source>
</evidence>
<dbReference type="RefSeq" id="WP_352014797.1">
    <property type="nucleotide sequence ID" value="NZ_JBHSBC010000005.1"/>
</dbReference>
<dbReference type="Proteomes" id="UP001595698">
    <property type="component" value="Unassembled WGS sequence"/>
</dbReference>
<organism evidence="1 2">
    <name type="scientific">Streptosporangium jomthongense</name>
    <dbReference type="NCBI Taxonomy" id="1193683"/>
    <lineage>
        <taxon>Bacteria</taxon>
        <taxon>Bacillati</taxon>
        <taxon>Actinomycetota</taxon>
        <taxon>Actinomycetes</taxon>
        <taxon>Streptosporangiales</taxon>
        <taxon>Streptosporangiaceae</taxon>
        <taxon>Streptosporangium</taxon>
    </lineage>
</organism>
<sequence>MTDHERRLIDLLGSIHRGWRYEARDLPGLPRWWAHRYQPVTPTQHAAGARDSVARTTIHRLARALGHQDEIIHLIRN</sequence>
<protein>
    <submittedName>
        <fullName evidence="1">Uncharacterized protein</fullName>
    </submittedName>
</protein>
<reference evidence="2" key="1">
    <citation type="journal article" date="2019" name="Int. J. Syst. Evol. Microbiol.">
        <title>The Global Catalogue of Microorganisms (GCM) 10K type strain sequencing project: providing services to taxonomists for standard genome sequencing and annotation.</title>
        <authorList>
            <consortium name="The Broad Institute Genomics Platform"/>
            <consortium name="The Broad Institute Genome Sequencing Center for Infectious Disease"/>
            <person name="Wu L."/>
            <person name="Ma J."/>
        </authorList>
    </citation>
    <scope>NUCLEOTIDE SEQUENCE [LARGE SCALE GENOMIC DNA]</scope>
    <source>
        <strain evidence="2">TBRC 7912</strain>
    </source>
</reference>